<protein>
    <submittedName>
        <fullName evidence="3">Uncharacterized protein</fullName>
    </submittedName>
</protein>
<evidence type="ECO:0000313" key="3">
    <source>
        <dbReference type="EMBL" id="CAD9486012.1"/>
    </source>
</evidence>
<accession>A0A7S2MIT9</accession>
<keyword evidence="2" id="KW-0732">Signal</keyword>
<feature type="region of interest" description="Disordered" evidence="1">
    <location>
        <begin position="28"/>
        <end position="75"/>
    </location>
</feature>
<dbReference type="EMBL" id="HBGV01007598">
    <property type="protein sequence ID" value="CAD9486012.1"/>
    <property type="molecule type" value="Transcribed_RNA"/>
</dbReference>
<evidence type="ECO:0000256" key="1">
    <source>
        <dbReference type="SAM" id="MobiDB-lite"/>
    </source>
</evidence>
<sequence length="284" mass="31077">MAPANKYFLLVLLLMATASMSGRLIESESEDSSLDEVSAQSRELERRRKRKRKKKKLARSKKSSSSSSSSKSKLISSSKKSDSVCRSGKYYGDYCADLVSDCNEENYEVSAVCNNTADFCNIAGLCLAGSNSAQCGYIAGIGEIVLSHSVVWDWRNYSATNRCAVVQTGDQNLVPSVDTPACFNRTGDMITGYNFTSHFNITKKGDVYSSNVTGGSVCEIYEDTNTYSFFNRYIINFLLNDSGDCFEGTSETIRCEDEGQCDFDSAFATQLGAELVLAPVVCPT</sequence>
<reference evidence="3" key="1">
    <citation type="submission" date="2021-01" db="EMBL/GenBank/DDBJ databases">
        <authorList>
            <person name="Corre E."/>
            <person name="Pelletier E."/>
            <person name="Niang G."/>
            <person name="Scheremetjew M."/>
            <person name="Finn R."/>
            <person name="Kale V."/>
            <person name="Holt S."/>
            <person name="Cochrane G."/>
            <person name="Meng A."/>
            <person name="Brown T."/>
            <person name="Cohen L."/>
        </authorList>
    </citation>
    <scope>NUCLEOTIDE SEQUENCE</scope>
    <source>
        <strain evidence="3">CCMP826</strain>
    </source>
</reference>
<feature type="compositionally biased region" description="Low complexity" evidence="1">
    <location>
        <begin position="63"/>
        <end position="75"/>
    </location>
</feature>
<feature type="signal peptide" evidence="2">
    <location>
        <begin position="1"/>
        <end position="21"/>
    </location>
</feature>
<gene>
    <name evidence="3" type="ORF">HTAM1171_LOCUS4632</name>
</gene>
<name>A0A7S2MIT9_9STRA</name>
<organism evidence="3">
    <name type="scientific">Helicotheca tamesis</name>
    <dbReference type="NCBI Taxonomy" id="374047"/>
    <lineage>
        <taxon>Eukaryota</taxon>
        <taxon>Sar</taxon>
        <taxon>Stramenopiles</taxon>
        <taxon>Ochrophyta</taxon>
        <taxon>Bacillariophyta</taxon>
        <taxon>Mediophyceae</taxon>
        <taxon>Lithodesmiophycidae</taxon>
        <taxon>Lithodesmiales</taxon>
        <taxon>Lithodesmiaceae</taxon>
        <taxon>Helicotheca</taxon>
    </lineage>
</organism>
<feature type="chain" id="PRO_5031369191" evidence="2">
    <location>
        <begin position="22"/>
        <end position="284"/>
    </location>
</feature>
<feature type="compositionally biased region" description="Basic residues" evidence="1">
    <location>
        <begin position="47"/>
        <end position="62"/>
    </location>
</feature>
<evidence type="ECO:0000256" key="2">
    <source>
        <dbReference type="SAM" id="SignalP"/>
    </source>
</evidence>
<proteinExistence type="predicted"/>
<dbReference type="AlphaFoldDB" id="A0A7S2MIT9"/>